<evidence type="ECO:0000256" key="1">
    <source>
        <dbReference type="SAM" id="MobiDB-lite"/>
    </source>
</evidence>
<reference evidence="2 3" key="1">
    <citation type="journal article" date="2021" name="Sci. Rep.">
        <title>The genome of the diatom Chaetoceros tenuissimus carries an ancient integrated fragment of an extant virus.</title>
        <authorList>
            <person name="Hongo Y."/>
            <person name="Kimura K."/>
            <person name="Takaki Y."/>
            <person name="Yoshida Y."/>
            <person name="Baba S."/>
            <person name="Kobayashi G."/>
            <person name="Nagasaki K."/>
            <person name="Hano T."/>
            <person name="Tomaru Y."/>
        </authorList>
    </citation>
    <scope>NUCLEOTIDE SEQUENCE [LARGE SCALE GENOMIC DNA]</scope>
    <source>
        <strain evidence="2 3">NIES-3715</strain>
    </source>
</reference>
<evidence type="ECO:0000313" key="3">
    <source>
        <dbReference type="Proteomes" id="UP001054902"/>
    </source>
</evidence>
<organism evidence="2 3">
    <name type="scientific">Chaetoceros tenuissimus</name>
    <dbReference type="NCBI Taxonomy" id="426638"/>
    <lineage>
        <taxon>Eukaryota</taxon>
        <taxon>Sar</taxon>
        <taxon>Stramenopiles</taxon>
        <taxon>Ochrophyta</taxon>
        <taxon>Bacillariophyta</taxon>
        <taxon>Coscinodiscophyceae</taxon>
        <taxon>Chaetocerotophycidae</taxon>
        <taxon>Chaetocerotales</taxon>
        <taxon>Chaetocerotaceae</taxon>
        <taxon>Chaetoceros</taxon>
    </lineage>
</organism>
<evidence type="ECO:0000313" key="2">
    <source>
        <dbReference type="EMBL" id="GFH48190.1"/>
    </source>
</evidence>
<feature type="region of interest" description="Disordered" evidence="1">
    <location>
        <begin position="26"/>
        <end position="49"/>
    </location>
</feature>
<dbReference type="EMBL" id="BLLK01000027">
    <property type="protein sequence ID" value="GFH48190.1"/>
    <property type="molecule type" value="Genomic_DNA"/>
</dbReference>
<gene>
    <name evidence="2" type="ORF">CTEN210_04666</name>
</gene>
<protein>
    <submittedName>
        <fullName evidence="2">Uncharacterized protein</fullName>
    </submittedName>
</protein>
<comment type="caution">
    <text evidence="2">The sequence shown here is derived from an EMBL/GenBank/DDBJ whole genome shotgun (WGS) entry which is preliminary data.</text>
</comment>
<keyword evidence="3" id="KW-1185">Reference proteome</keyword>
<dbReference type="Proteomes" id="UP001054902">
    <property type="component" value="Unassembled WGS sequence"/>
</dbReference>
<accession>A0AAD3CN90</accession>
<sequence length="424" mass="47578">MMLNKSLRKAVTTISKRSFQRNLGRCLATTPPSDATSDETKAAKKTAPRDLPLRHSRHLPAQVASEDILVSSVEKLLTAMPGTLFSYNPKNLNMTQSDEYENALLECHALQQKVEYLLRGYSSMLEGSMTKSDNSFAENKDEIIHNMIELLERMEAEGKAYVEVRSKYRSQLARVADNTDSGENESDPATGDKEDSIDEDTDVDAWKMTALVNNYGAPPGPSNIMYDLVLDAIAVSIESSKNPVSLLEKSRAIYTRSLERYDLDEKSGFDQLNPSSCPTAATFNAVIRTSANISSKGDDAQIRDYAMENAFFAFDGMLHHPVVPRNSATYRYMLNMIGGLFPVGEIRGNFIRVMWEKAIQDGVLDLELFDTVQQVADEQHGELFDTWWKNTKAKLVKDVNGYGFPISWGKNKNIRRFERSSATY</sequence>
<dbReference type="AlphaFoldDB" id="A0AAD3CN90"/>
<proteinExistence type="predicted"/>
<feature type="compositionally biased region" description="Basic and acidic residues" evidence="1">
    <location>
        <begin position="38"/>
        <end position="49"/>
    </location>
</feature>
<name>A0AAD3CN90_9STRA</name>
<feature type="region of interest" description="Disordered" evidence="1">
    <location>
        <begin position="173"/>
        <end position="198"/>
    </location>
</feature>